<accession>A0A4R9K8Z7</accession>
<organism evidence="1 2">
    <name type="scientific">Leptospira ognonensis</name>
    <dbReference type="NCBI Taxonomy" id="2484945"/>
    <lineage>
        <taxon>Bacteria</taxon>
        <taxon>Pseudomonadati</taxon>
        <taxon>Spirochaetota</taxon>
        <taxon>Spirochaetia</taxon>
        <taxon>Leptospirales</taxon>
        <taxon>Leptospiraceae</taxon>
        <taxon>Leptospira</taxon>
    </lineage>
</organism>
<comment type="caution">
    <text evidence="1">The sequence shown here is derived from an EMBL/GenBank/DDBJ whole genome shotgun (WGS) entry which is preliminary data.</text>
</comment>
<sequence>MIRICKYLLLILFFSFVGCARERGSVSEQTQLANQYALQILRAADPNTLDKIVYSRADTEGTTLTRINATNLDFYIYFNFQTNSQVPQSLASSTSWDIAFNRYKISTNSGSTNASGFGGACLSNSNTVSIAASNSQNNQNCMADKFTIDGRSTTQGVGGAVGDFIGNSLLTDWFNYEIGNLTTKGNVYIVRSGTGNSYYAVKMESYYSEAGTSGYPTIRWKKLP</sequence>
<dbReference type="OrthoDB" id="335087at2"/>
<name>A0A4R9K8Z7_9LEPT</name>
<keyword evidence="2" id="KW-1185">Reference proteome</keyword>
<evidence type="ECO:0000313" key="2">
    <source>
        <dbReference type="Proteomes" id="UP000297693"/>
    </source>
</evidence>
<protein>
    <submittedName>
        <fullName evidence="1">Heme-binding protein HmuY</fullName>
    </submittedName>
</protein>
<evidence type="ECO:0000313" key="1">
    <source>
        <dbReference type="EMBL" id="TGL63118.1"/>
    </source>
</evidence>
<dbReference type="CDD" id="cd12105">
    <property type="entry name" value="HmuY"/>
    <property type="match status" value="1"/>
</dbReference>
<proteinExistence type="predicted"/>
<gene>
    <name evidence="1" type="ORF">EHQ58_01320</name>
</gene>
<dbReference type="PROSITE" id="PS51257">
    <property type="entry name" value="PROKAR_LIPOPROTEIN"/>
    <property type="match status" value="1"/>
</dbReference>
<dbReference type="InterPro" id="IPR025921">
    <property type="entry name" value="HmuY"/>
</dbReference>
<reference evidence="1" key="1">
    <citation type="journal article" date="2019" name="PLoS Negl. Trop. Dis.">
        <title>Revisiting the worldwide diversity of Leptospira species in the environment.</title>
        <authorList>
            <person name="Vincent A.T."/>
            <person name="Schiettekatte O."/>
            <person name="Bourhy P."/>
            <person name="Veyrier F.J."/>
            <person name="Picardeau M."/>
        </authorList>
    </citation>
    <scope>NUCLEOTIDE SEQUENCE [LARGE SCALE GENOMIC DNA]</scope>
    <source>
        <strain evidence="1">201702476</strain>
    </source>
</reference>
<dbReference type="AlphaFoldDB" id="A0A4R9K8Z7"/>
<dbReference type="Proteomes" id="UP000297693">
    <property type="component" value="Unassembled WGS sequence"/>
</dbReference>
<dbReference type="Pfam" id="PF14064">
    <property type="entry name" value="HmuY"/>
    <property type="match status" value="1"/>
</dbReference>
<dbReference type="EMBL" id="RQGD01000005">
    <property type="protein sequence ID" value="TGL63118.1"/>
    <property type="molecule type" value="Genomic_DNA"/>
</dbReference>